<dbReference type="PANTHER" id="PTHR13477">
    <property type="entry name" value="MITOCHONDRIAL 39S RIBOSOMAL PROTEIN L49"/>
    <property type="match status" value="1"/>
</dbReference>
<keyword evidence="3" id="KW-0689">Ribosomal protein</keyword>
<evidence type="ECO:0000256" key="4">
    <source>
        <dbReference type="ARBA" id="ARBA00023128"/>
    </source>
</evidence>
<feature type="compositionally biased region" description="Polar residues" evidence="7">
    <location>
        <begin position="48"/>
        <end position="66"/>
    </location>
</feature>
<sequence length="148" mass="15955">MMQRLRPLAASIRSQARVAAVAPFLTAAAAANSHSPRFYSTPAPVTPPETSVNASELSFNPPSSESVPPYFVPRTAGGELPVYSDARNGGSRVYTIVRKTRGDLAALQRDLASYLTDVESHVKPSAGQIVLRGDWVRETKEWLAAKGF</sequence>
<organism evidence="8 9">
    <name type="scientific">Rhodotorula taiwanensis</name>
    <dbReference type="NCBI Taxonomy" id="741276"/>
    <lineage>
        <taxon>Eukaryota</taxon>
        <taxon>Fungi</taxon>
        <taxon>Dikarya</taxon>
        <taxon>Basidiomycota</taxon>
        <taxon>Pucciniomycotina</taxon>
        <taxon>Microbotryomycetes</taxon>
        <taxon>Sporidiobolales</taxon>
        <taxon>Sporidiobolaceae</taxon>
        <taxon>Rhodotorula</taxon>
    </lineage>
</organism>
<keyword evidence="5" id="KW-0687">Ribonucleoprotein</keyword>
<dbReference type="Gene3D" id="3.30.780.10">
    <property type="entry name" value="SUI1-like domain"/>
    <property type="match status" value="1"/>
</dbReference>
<dbReference type="STRING" id="741276.A0A2S5B1Y7"/>
<evidence type="ECO:0000256" key="3">
    <source>
        <dbReference type="ARBA" id="ARBA00022980"/>
    </source>
</evidence>
<evidence type="ECO:0000256" key="1">
    <source>
        <dbReference type="ARBA" id="ARBA00004173"/>
    </source>
</evidence>
<dbReference type="InterPro" id="IPR007740">
    <property type="entry name" value="Ribosomal_mL49"/>
</dbReference>
<comment type="caution">
    <text evidence="8">The sequence shown here is derived from an EMBL/GenBank/DDBJ whole genome shotgun (WGS) entry which is preliminary data.</text>
</comment>
<dbReference type="EMBL" id="PJQD01000097">
    <property type="protein sequence ID" value="POY70775.1"/>
    <property type="molecule type" value="Genomic_DNA"/>
</dbReference>
<proteinExistence type="inferred from homology"/>
<evidence type="ECO:0000256" key="5">
    <source>
        <dbReference type="ARBA" id="ARBA00023274"/>
    </source>
</evidence>
<evidence type="ECO:0000256" key="7">
    <source>
        <dbReference type="SAM" id="MobiDB-lite"/>
    </source>
</evidence>
<feature type="region of interest" description="Disordered" evidence="7">
    <location>
        <begin position="41"/>
        <end position="66"/>
    </location>
</feature>
<evidence type="ECO:0000313" key="8">
    <source>
        <dbReference type="EMBL" id="POY70775.1"/>
    </source>
</evidence>
<dbReference type="PANTHER" id="PTHR13477:SF0">
    <property type="entry name" value="LARGE RIBOSOMAL SUBUNIT PROTEIN ML49"/>
    <property type="match status" value="1"/>
</dbReference>
<evidence type="ECO:0000256" key="6">
    <source>
        <dbReference type="ARBA" id="ARBA00035191"/>
    </source>
</evidence>
<dbReference type="OrthoDB" id="5582162at2759"/>
<gene>
    <name evidence="8" type="ORF">BMF94_6186</name>
</gene>
<comment type="subcellular location">
    <subcellularLocation>
        <location evidence="1">Mitochondrion</location>
    </subcellularLocation>
</comment>
<name>A0A2S5B1Y7_9BASI</name>
<evidence type="ECO:0000313" key="9">
    <source>
        <dbReference type="Proteomes" id="UP000237144"/>
    </source>
</evidence>
<keyword evidence="4" id="KW-0496">Mitochondrion</keyword>
<dbReference type="GO" id="GO:0006412">
    <property type="term" value="P:translation"/>
    <property type="evidence" value="ECO:0007669"/>
    <property type="project" value="InterPro"/>
</dbReference>
<accession>A0A2S5B1Y7</accession>
<comment type="similarity">
    <text evidence="2">Belongs to the mitochondrion-specific ribosomal protein mL49 family.</text>
</comment>
<dbReference type="GO" id="GO:0005762">
    <property type="term" value="C:mitochondrial large ribosomal subunit"/>
    <property type="evidence" value="ECO:0007669"/>
    <property type="project" value="TreeGrafter"/>
</dbReference>
<keyword evidence="9" id="KW-1185">Reference proteome</keyword>
<dbReference type="AlphaFoldDB" id="A0A2S5B1Y7"/>
<dbReference type="GO" id="GO:0003735">
    <property type="term" value="F:structural constituent of ribosome"/>
    <property type="evidence" value="ECO:0007669"/>
    <property type="project" value="InterPro"/>
</dbReference>
<dbReference type="Pfam" id="PF05046">
    <property type="entry name" value="Img2"/>
    <property type="match status" value="1"/>
</dbReference>
<evidence type="ECO:0000256" key="2">
    <source>
        <dbReference type="ARBA" id="ARBA00005677"/>
    </source>
</evidence>
<protein>
    <recommendedName>
        <fullName evidence="6">Large ribosomal subunit protein mL49</fullName>
    </recommendedName>
</protein>
<reference evidence="8 9" key="1">
    <citation type="journal article" date="2018" name="Front. Microbiol.">
        <title>Prospects for Fungal Bioremediation of Acidic Radioactive Waste Sites: Characterization and Genome Sequence of Rhodotorula taiwanensis MD1149.</title>
        <authorList>
            <person name="Tkavc R."/>
            <person name="Matrosova V.Y."/>
            <person name="Grichenko O.E."/>
            <person name="Gostincar C."/>
            <person name="Volpe R.P."/>
            <person name="Klimenkova P."/>
            <person name="Gaidamakova E.K."/>
            <person name="Zhou C.E."/>
            <person name="Stewart B.J."/>
            <person name="Lyman M.G."/>
            <person name="Malfatti S.A."/>
            <person name="Rubinfeld B."/>
            <person name="Courtot M."/>
            <person name="Singh J."/>
            <person name="Dalgard C.L."/>
            <person name="Hamilton T."/>
            <person name="Frey K.G."/>
            <person name="Gunde-Cimerman N."/>
            <person name="Dugan L."/>
            <person name="Daly M.J."/>
        </authorList>
    </citation>
    <scope>NUCLEOTIDE SEQUENCE [LARGE SCALE GENOMIC DNA]</scope>
    <source>
        <strain evidence="8 9">MD1149</strain>
    </source>
</reference>
<dbReference type="Proteomes" id="UP000237144">
    <property type="component" value="Unassembled WGS sequence"/>
</dbReference>